<dbReference type="Gene3D" id="3.30.70.270">
    <property type="match status" value="1"/>
</dbReference>
<dbReference type="GO" id="GO:0003684">
    <property type="term" value="F:damaged DNA binding"/>
    <property type="evidence" value="ECO:0007669"/>
    <property type="project" value="InterPro"/>
</dbReference>
<evidence type="ECO:0000256" key="3">
    <source>
        <dbReference type="ARBA" id="ARBA00011245"/>
    </source>
</evidence>
<dbReference type="SUPFAM" id="SSF56672">
    <property type="entry name" value="DNA/RNA polymerases"/>
    <property type="match status" value="1"/>
</dbReference>
<evidence type="ECO:0000313" key="10">
    <source>
        <dbReference type="EMBL" id="AFL54924.1"/>
    </source>
</evidence>
<feature type="domain" description="DNA polymerase Y-family little finger" evidence="9">
    <location>
        <begin position="244"/>
        <end position="334"/>
    </location>
</feature>
<dbReference type="PANTHER" id="PTHR35369:SF2">
    <property type="entry name" value="BLR3025 PROTEIN"/>
    <property type="match status" value="1"/>
</dbReference>
<dbReference type="InterPro" id="IPR017961">
    <property type="entry name" value="DNA_pol_Y-fam_little_finger"/>
</dbReference>
<dbReference type="RefSeq" id="WP_014858002.1">
    <property type="nucleotide sequence ID" value="NT_187163.1"/>
</dbReference>
<evidence type="ECO:0000256" key="2">
    <source>
        <dbReference type="ARBA" id="ARBA00010945"/>
    </source>
</evidence>
<proteinExistence type="inferred from homology"/>
<dbReference type="PATRIC" id="fig|1185652.3.peg.6640"/>
<dbReference type="InterPro" id="IPR001126">
    <property type="entry name" value="UmuC"/>
</dbReference>
<dbReference type="EC" id="2.7.7.7" evidence="4"/>
<dbReference type="PANTHER" id="PTHR35369">
    <property type="entry name" value="BLR3025 PROTEIN-RELATED"/>
    <property type="match status" value="1"/>
</dbReference>
<sequence>MARVVSVFLPTLPTDRIRRTDPSLSPDTPLVVIARSGSKRWIAAADRAALELGLRIGMPAAKAQALVQGLVMIDADPAADLAVLERLTLWALSQYSPVVAMDPPDGIIMDTEGADHLQGGEELMLSGLVNRLRGRGLAARAAIAETWGAAHAIARTTSRETVIVPRGETARAVNRLPLSSLRLPAETVASLRTLGFATVGDLAAIPRAPLTLRFGPEVGRRLDQMFGRVAEPIDPIRPVDLVEVQKSFAEPIGAPETIEKYVSRLVRQLCLELVKRGLGVRRADLIVHRVDNTIQALRAGTAKPVRDIAWLTKLFRDRIERIEPGFGIEKLSLAAIIAEPLIEAQSASSLIEEQVTDVTPLIDVLGNRGGQRSFRVAPVASDVPERSVQRIAPTAAEDGATWPLNWPRPPRLLARPEPIEVIALLPDHPPVSFTWRGKRRRVKRADGPERIFGEWWKRSSEWVAVRDYFVVEDDVGERFWIFRAGDGVDAETGSHKWFLHGMFA</sequence>
<comment type="function">
    <text evidence="6">Poorly processive, error-prone DNA polymerase involved in untargeted mutagenesis. Copies undamaged DNA at stalled replication forks, which arise in vivo from mismatched or misaligned primer ends. These misaligned primers can be extended by PolIV. Exhibits no 3'-5' exonuclease (proofreading) activity. May be involved in translesional synthesis, in conjunction with the beta clamp from PolIII.</text>
</comment>
<dbReference type="EMBL" id="CP003564">
    <property type="protein sequence ID" value="AFL54924.1"/>
    <property type="molecule type" value="Genomic_DNA"/>
</dbReference>
<dbReference type="InterPro" id="IPR043502">
    <property type="entry name" value="DNA/RNA_pol_sf"/>
</dbReference>
<protein>
    <recommendedName>
        <fullName evidence="4">DNA-directed DNA polymerase</fullName>
        <ecNumber evidence="4">2.7.7.7</ecNumber>
    </recommendedName>
</protein>
<dbReference type="Pfam" id="PF11799">
    <property type="entry name" value="IMS_C"/>
    <property type="match status" value="1"/>
</dbReference>
<geneLocation type="plasmid" evidence="11">
    <name>pUSDA257 fragment 1</name>
</geneLocation>
<comment type="catalytic activity">
    <reaction evidence="7">
        <text>DNA(n) + a 2'-deoxyribonucleoside 5'-triphosphate = DNA(n+1) + diphosphate</text>
        <dbReference type="Rhea" id="RHEA:22508"/>
        <dbReference type="Rhea" id="RHEA-COMP:17339"/>
        <dbReference type="Rhea" id="RHEA-COMP:17340"/>
        <dbReference type="ChEBI" id="CHEBI:33019"/>
        <dbReference type="ChEBI" id="CHEBI:61560"/>
        <dbReference type="ChEBI" id="CHEBI:173112"/>
        <dbReference type="EC" id="2.7.7.7"/>
    </reaction>
</comment>
<evidence type="ECO:0000256" key="1">
    <source>
        <dbReference type="ARBA" id="ARBA00001946"/>
    </source>
</evidence>
<evidence type="ECO:0000313" key="11">
    <source>
        <dbReference type="Proteomes" id="UP000006180"/>
    </source>
</evidence>
<evidence type="ECO:0000256" key="5">
    <source>
        <dbReference type="ARBA" id="ARBA00022763"/>
    </source>
</evidence>
<dbReference type="Pfam" id="PF00817">
    <property type="entry name" value="IMS"/>
    <property type="match status" value="1"/>
</dbReference>
<feature type="domain" description="UmuC" evidence="8">
    <location>
        <begin position="18"/>
        <end position="151"/>
    </location>
</feature>
<organism evidence="10">
    <name type="scientific">Sinorhizobium fredii (strain USDA 257)</name>
    <dbReference type="NCBI Taxonomy" id="1185652"/>
    <lineage>
        <taxon>Bacteria</taxon>
        <taxon>Pseudomonadati</taxon>
        <taxon>Pseudomonadota</taxon>
        <taxon>Alphaproteobacteria</taxon>
        <taxon>Hyphomicrobiales</taxon>
        <taxon>Rhizobiaceae</taxon>
        <taxon>Sinorhizobium/Ensifer group</taxon>
        <taxon>Sinorhizobium</taxon>
    </lineage>
</organism>
<dbReference type="AlphaFoldDB" id="I3XGB8"/>
<keyword evidence="5" id="KW-0227">DNA damage</keyword>
<dbReference type="HOGENOM" id="CLU_028184_1_1_5"/>
<evidence type="ECO:0000259" key="9">
    <source>
        <dbReference type="Pfam" id="PF11799"/>
    </source>
</evidence>
<comment type="similarity">
    <text evidence="2">Belongs to the DNA polymerase type-Y family.</text>
</comment>
<evidence type="ECO:0000256" key="4">
    <source>
        <dbReference type="ARBA" id="ARBA00012417"/>
    </source>
</evidence>
<accession>I3XGB8</accession>
<evidence type="ECO:0000256" key="7">
    <source>
        <dbReference type="ARBA" id="ARBA00049244"/>
    </source>
</evidence>
<dbReference type="Gene3D" id="3.40.1170.60">
    <property type="match status" value="1"/>
</dbReference>
<evidence type="ECO:0000259" key="8">
    <source>
        <dbReference type="Pfam" id="PF00817"/>
    </source>
</evidence>
<dbReference type="CDD" id="cd03468">
    <property type="entry name" value="PolY_like"/>
    <property type="match status" value="1"/>
</dbReference>
<dbReference type="InterPro" id="IPR043128">
    <property type="entry name" value="Rev_trsase/Diguanyl_cyclase"/>
</dbReference>
<gene>
    <name evidence="10" type="primary">imuB</name>
    <name evidence="10" type="ORF">USDA257_p02090</name>
</gene>
<reference evidence="10" key="1">
    <citation type="journal article" date="2012" name="J. Bacteriol.">
        <title>Complete genome sequence of the broad-host-range strain Sinorhizobium fredii USDA257.</title>
        <authorList>
            <person name="Schuldes J."/>
            <person name="Rodriguez Orbegoso M."/>
            <person name="Schmeisser C."/>
            <person name="Krishnan H.B."/>
            <person name="Daniel R."/>
            <person name="Streit W.R."/>
        </authorList>
    </citation>
    <scope>NUCLEOTIDE SEQUENCE [LARGE SCALE GENOMIC DNA]</scope>
    <source>
        <strain evidence="10">USDA 257</strain>
        <plasmid evidence="10">pUSDA257</plasmid>
    </source>
</reference>
<comment type="subunit">
    <text evidence="3">Monomer.</text>
</comment>
<comment type="cofactor">
    <cofactor evidence="1">
        <name>Mg(2+)</name>
        <dbReference type="ChEBI" id="CHEBI:18420"/>
    </cofactor>
</comment>
<dbReference type="GO" id="GO:0006281">
    <property type="term" value="P:DNA repair"/>
    <property type="evidence" value="ECO:0007669"/>
    <property type="project" value="InterPro"/>
</dbReference>
<name>I3XGB8_SINF2</name>
<keyword evidence="10" id="KW-0614">Plasmid</keyword>
<dbReference type="InterPro" id="IPR050356">
    <property type="entry name" value="SulA_CellDiv_inhibitor"/>
</dbReference>
<evidence type="ECO:0000256" key="6">
    <source>
        <dbReference type="ARBA" id="ARBA00025589"/>
    </source>
</evidence>